<evidence type="ECO:0000313" key="18">
    <source>
        <dbReference type="EMBL" id="OBA28246.1"/>
    </source>
</evidence>
<dbReference type="PROSITE" id="PS50109">
    <property type="entry name" value="HIS_KIN"/>
    <property type="match status" value="1"/>
</dbReference>
<evidence type="ECO:0000256" key="7">
    <source>
        <dbReference type="ARBA" id="ARBA00022741"/>
    </source>
</evidence>
<comment type="caution">
    <text evidence="18">The sequence shown here is derived from an EMBL/GenBank/DDBJ whole genome shotgun (WGS) entry which is preliminary data.</text>
</comment>
<evidence type="ECO:0000256" key="9">
    <source>
        <dbReference type="ARBA" id="ARBA00022840"/>
    </source>
</evidence>
<evidence type="ECO:0000256" key="5">
    <source>
        <dbReference type="ARBA" id="ARBA00022679"/>
    </source>
</evidence>
<dbReference type="GO" id="GO:0005886">
    <property type="term" value="C:plasma membrane"/>
    <property type="evidence" value="ECO:0007669"/>
    <property type="project" value="TreeGrafter"/>
</dbReference>
<dbReference type="AlphaFoldDB" id="A0A1B7THN4"/>
<evidence type="ECO:0000313" key="19">
    <source>
        <dbReference type="Proteomes" id="UP000092321"/>
    </source>
</evidence>
<dbReference type="Gene3D" id="1.10.287.130">
    <property type="match status" value="1"/>
</dbReference>
<dbReference type="InterPro" id="IPR005467">
    <property type="entry name" value="His_kinase_dom"/>
</dbReference>
<dbReference type="CDD" id="cd17546">
    <property type="entry name" value="REC_hyHK_CKI1_RcsC-like"/>
    <property type="match status" value="1"/>
</dbReference>
<keyword evidence="4 13" id="KW-0597">Phosphoprotein</keyword>
<proteinExistence type="predicted"/>
<dbReference type="InterPro" id="IPR036890">
    <property type="entry name" value="HATPase_C_sf"/>
</dbReference>
<evidence type="ECO:0000256" key="14">
    <source>
        <dbReference type="SAM" id="MobiDB-lite"/>
    </source>
</evidence>
<evidence type="ECO:0000256" key="12">
    <source>
        <dbReference type="ARBA" id="ARBA00023136"/>
    </source>
</evidence>
<evidence type="ECO:0000256" key="13">
    <source>
        <dbReference type="PROSITE-ProRule" id="PRU00169"/>
    </source>
</evidence>
<feature type="domain" description="Response regulatory" evidence="17">
    <location>
        <begin position="1081"/>
        <end position="1208"/>
    </location>
</feature>
<dbReference type="Pfam" id="PF00072">
    <property type="entry name" value="Response_reg"/>
    <property type="match status" value="1"/>
</dbReference>
<evidence type="ECO:0000256" key="3">
    <source>
        <dbReference type="ARBA" id="ARBA00012438"/>
    </source>
</evidence>
<evidence type="ECO:0000256" key="6">
    <source>
        <dbReference type="ARBA" id="ARBA00022692"/>
    </source>
</evidence>
<keyword evidence="8" id="KW-0418">Kinase</keyword>
<keyword evidence="6 15" id="KW-0812">Transmembrane</keyword>
<evidence type="ECO:0000256" key="4">
    <source>
        <dbReference type="ARBA" id="ARBA00022553"/>
    </source>
</evidence>
<dbReference type="GO" id="GO:0000155">
    <property type="term" value="F:phosphorelay sensor kinase activity"/>
    <property type="evidence" value="ECO:0007669"/>
    <property type="project" value="InterPro"/>
</dbReference>
<evidence type="ECO:0000256" key="2">
    <source>
        <dbReference type="ARBA" id="ARBA00004370"/>
    </source>
</evidence>
<dbReference type="Proteomes" id="UP000092321">
    <property type="component" value="Unassembled WGS sequence"/>
</dbReference>
<feature type="compositionally biased region" description="Polar residues" evidence="14">
    <location>
        <begin position="418"/>
        <end position="429"/>
    </location>
</feature>
<dbReference type="EC" id="2.7.13.3" evidence="3"/>
<feature type="region of interest" description="Disordered" evidence="14">
    <location>
        <begin position="995"/>
        <end position="1049"/>
    </location>
</feature>
<dbReference type="Gene3D" id="3.40.50.2300">
    <property type="match status" value="1"/>
</dbReference>
<dbReference type="Gene3D" id="3.30.565.10">
    <property type="entry name" value="Histidine kinase-like ATPase, C-terminal domain"/>
    <property type="match status" value="1"/>
</dbReference>
<keyword evidence="9" id="KW-0067">ATP-binding</keyword>
<dbReference type="CDD" id="cd06225">
    <property type="entry name" value="HAMP"/>
    <property type="match status" value="1"/>
</dbReference>
<feature type="region of interest" description="Disordered" evidence="14">
    <location>
        <begin position="811"/>
        <end position="852"/>
    </location>
</feature>
<evidence type="ECO:0000259" key="16">
    <source>
        <dbReference type="PROSITE" id="PS50109"/>
    </source>
</evidence>
<gene>
    <name evidence="18" type="ORF">HANVADRAFT_51573</name>
</gene>
<feature type="transmembrane region" description="Helical" evidence="15">
    <location>
        <begin position="359"/>
        <end position="383"/>
    </location>
</feature>
<dbReference type="PANTHER" id="PTHR43047:SF72">
    <property type="entry name" value="OSMOSENSING HISTIDINE PROTEIN KINASE SLN1"/>
    <property type="match status" value="1"/>
</dbReference>
<evidence type="ECO:0000256" key="11">
    <source>
        <dbReference type="ARBA" id="ARBA00023012"/>
    </source>
</evidence>
<feature type="transmembrane region" description="Helical" evidence="15">
    <location>
        <begin position="31"/>
        <end position="55"/>
    </location>
</feature>
<dbReference type="SUPFAM" id="SSF55874">
    <property type="entry name" value="ATPase domain of HSP90 chaperone/DNA topoisomerase II/histidine kinase"/>
    <property type="match status" value="2"/>
</dbReference>
<comment type="catalytic activity">
    <reaction evidence="1">
        <text>ATP + protein L-histidine = ADP + protein N-phospho-L-histidine.</text>
        <dbReference type="EC" id="2.7.13.3"/>
    </reaction>
</comment>
<protein>
    <recommendedName>
        <fullName evidence="3">histidine kinase</fullName>
        <ecNumber evidence="3">2.7.13.3</ecNumber>
    </recommendedName>
</protein>
<accession>A0A1B7THN4</accession>
<evidence type="ECO:0000256" key="1">
    <source>
        <dbReference type="ARBA" id="ARBA00000085"/>
    </source>
</evidence>
<dbReference type="Pfam" id="PF00512">
    <property type="entry name" value="HisKA"/>
    <property type="match status" value="1"/>
</dbReference>
<dbReference type="PANTHER" id="PTHR43047">
    <property type="entry name" value="TWO-COMPONENT HISTIDINE PROTEIN KINASE"/>
    <property type="match status" value="1"/>
</dbReference>
<dbReference type="GO" id="GO:0006950">
    <property type="term" value="P:response to stress"/>
    <property type="evidence" value="ECO:0007669"/>
    <property type="project" value="UniProtKB-ARBA"/>
</dbReference>
<dbReference type="SMART" id="SM00448">
    <property type="entry name" value="REC"/>
    <property type="match status" value="1"/>
</dbReference>
<dbReference type="SMART" id="SM00387">
    <property type="entry name" value="HATPase_c"/>
    <property type="match status" value="1"/>
</dbReference>
<reference evidence="19" key="1">
    <citation type="journal article" date="2016" name="Proc. Natl. Acad. Sci. U.S.A.">
        <title>Comparative genomics of biotechnologically important yeasts.</title>
        <authorList>
            <person name="Riley R."/>
            <person name="Haridas S."/>
            <person name="Wolfe K.H."/>
            <person name="Lopes M.R."/>
            <person name="Hittinger C.T."/>
            <person name="Goeker M."/>
            <person name="Salamov A.A."/>
            <person name="Wisecaver J.H."/>
            <person name="Long T.M."/>
            <person name="Calvey C.H."/>
            <person name="Aerts A.L."/>
            <person name="Barry K.W."/>
            <person name="Choi C."/>
            <person name="Clum A."/>
            <person name="Coughlan A.Y."/>
            <person name="Deshpande S."/>
            <person name="Douglass A.P."/>
            <person name="Hanson S.J."/>
            <person name="Klenk H.-P."/>
            <person name="LaButti K.M."/>
            <person name="Lapidus A."/>
            <person name="Lindquist E.A."/>
            <person name="Lipzen A.M."/>
            <person name="Meier-Kolthoff J.P."/>
            <person name="Ohm R.A."/>
            <person name="Otillar R.P."/>
            <person name="Pangilinan J.L."/>
            <person name="Peng Y."/>
            <person name="Rokas A."/>
            <person name="Rosa C.A."/>
            <person name="Scheuner C."/>
            <person name="Sibirny A.A."/>
            <person name="Slot J.C."/>
            <person name="Stielow J.B."/>
            <person name="Sun H."/>
            <person name="Kurtzman C.P."/>
            <person name="Blackwell M."/>
            <person name="Grigoriev I.V."/>
            <person name="Jeffries T.W."/>
        </authorList>
    </citation>
    <scope>NUCLEOTIDE SEQUENCE [LARGE SCALE GENOMIC DNA]</scope>
    <source>
        <strain evidence="19">NRRL Y-1626</strain>
    </source>
</reference>
<dbReference type="CDD" id="cd00082">
    <property type="entry name" value="HisKA"/>
    <property type="match status" value="1"/>
</dbReference>
<feature type="compositionally biased region" description="Low complexity" evidence="14">
    <location>
        <begin position="829"/>
        <end position="845"/>
    </location>
</feature>
<keyword evidence="19" id="KW-1185">Reference proteome</keyword>
<evidence type="ECO:0000256" key="15">
    <source>
        <dbReference type="SAM" id="Phobius"/>
    </source>
</evidence>
<evidence type="ECO:0000256" key="8">
    <source>
        <dbReference type="ARBA" id="ARBA00022777"/>
    </source>
</evidence>
<dbReference type="PRINTS" id="PR00344">
    <property type="entry name" value="BCTRLSENSOR"/>
</dbReference>
<keyword evidence="12 15" id="KW-0472">Membrane</keyword>
<feature type="region of interest" description="Disordered" evidence="14">
    <location>
        <begin position="400"/>
        <end position="429"/>
    </location>
</feature>
<evidence type="ECO:0000259" key="17">
    <source>
        <dbReference type="PROSITE" id="PS50110"/>
    </source>
</evidence>
<dbReference type="Pfam" id="PF02518">
    <property type="entry name" value="HATPase_c"/>
    <property type="match status" value="1"/>
</dbReference>
<keyword evidence="11" id="KW-0902">Two-component regulatory system</keyword>
<dbReference type="InterPro" id="IPR036097">
    <property type="entry name" value="HisK_dim/P_sf"/>
</dbReference>
<dbReference type="InterPro" id="IPR001789">
    <property type="entry name" value="Sig_transdc_resp-reg_receiver"/>
</dbReference>
<dbReference type="OrthoDB" id="60033at2759"/>
<feature type="modified residue" description="4-aspartylphosphate" evidence="13">
    <location>
        <position position="1143"/>
    </location>
</feature>
<name>A0A1B7THN4_9ASCO</name>
<dbReference type="InterPro" id="IPR004358">
    <property type="entry name" value="Sig_transdc_His_kin-like_C"/>
</dbReference>
<dbReference type="InterPro" id="IPR003594">
    <property type="entry name" value="HATPase_dom"/>
</dbReference>
<dbReference type="GO" id="GO:0009927">
    <property type="term" value="F:histidine phosphotransfer kinase activity"/>
    <property type="evidence" value="ECO:0007669"/>
    <property type="project" value="TreeGrafter"/>
</dbReference>
<dbReference type="GO" id="GO:0005524">
    <property type="term" value="F:ATP binding"/>
    <property type="evidence" value="ECO:0007669"/>
    <property type="project" value="UniProtKB-KW"/>
</dbReference>
<dbReference type="FunFam" id="1.10.287.130:FF:000004">
    <property type="entry name" value="Ethylene receptor 1"/>
    <property type="match status" value="1"/>
</dbReference>
<keyword evidence="10 15" id="KW-1133">Transmembrane helix</keyword>
<keyword evidence="7" id="KW-0547">Nucleotide-binding</keyword>
<dbReference type="InterPro" id="IPR011006">
    <property type="entry name" value="CheY-like_superfamily"/>
</dbReference>
<dbReference type="SMART" id="SM00388">
    <property type="entry name" value="HisKA"/>
    <property type="match status" value="1"/>
</dbReference>
<keyword evidence="5" id="KW-0808">Transferase</keyword>
<comment type="subcellular location">
    <subcellularLocation>
        <location evidence="2">Membrane</location>
    </subcellularLocation>
</comment>
<feature type="domain" description="Histidine kinase" evidence="16">
    <location>
        <begin position="615"/>
        <end position="963"/>
    </location>
</feature>
<feature type="compositionally biased region" description="Basic and acidic residues" evidence="14">
    <location>
        <begin position="1009"/>
        <end position="1023"/>
    </location>
</feature>
<dbReference type="InterPro" id="IPR003661">
    <property type="entry name" value="HisK_dim/P_dom"/>
</dbReference>
<dbReference type="EMBL" id="LXPE01000004">
    <property type="protein sequence ID" value="OBA28246.1"/>
    <property type="molecule type" value="Genomic_DNA"/>
</dbReference>
<evidence type="ECO:0000256" key="10">
    <source>
        <dbReference type="ARBA" id="ARBA00022989"/>
    </source>
</evidence>
<feature type="compositionally biased region" description="Polar residues" evidence="14">
    <location>
        <begin position="1039"/>
        <end position="1049"/>
    </location>
</feature>
<dbReference type="SUPFAM" id="SSF52172">
    <property type="entry name" value="CheY-like"/>
    <property type="match status" value="1"/>
</dbReference>
<dbReference type="SUPFAM" id="SSF47384">
    <property type="entry name" value="Homodimeric domain of signal transducing histidine kinase"/>
    <property type="match status" value="1"/>
</dbReference>
<feature type="compositionally biased region" description="Polar residues" evidence="14">
    <location>
        <begin position="819"/>
        <end position="828"/>
    </location>
</feature>
<organism evidence="18 19">
    <name type="scientific">Hanseniaspora valbyensis NRRL Y-1626</name>
    <dbReference type="NCBI Taxonomy" id="766949"/>
    <lineage>
        <taxon>Eukaryota</taxon>
        <taxon>Fungi</taxon>
        <taxon>Dikarya</taxon>
        <taxon>Ascomycota</taxon>
        <taxon>Saccharomycotina</taxon>
        <taxon>Saccharomycetes</taxon>
        <taxon>Saccharomycodales</taxon>
        <taxon>Saccharomycodaceae</taxon>
        <taxon>Hanseniaspora</taxon>
    </lineage>
</organism>
<sequence>MRIPVRIKQYIEELNLPFLKPPFKINLRFQLITFVLIIDIISLVTLSLITGLYFARSFTSLRADKLYVAAQLKSSQLDQTLNYYYYECTYLTGKTEIETSLIGYKAGNNSQSNWYSSTETLDKFLSSSNTFTNCVLYDSNFVEVLSVSNNASGNYIPAANLATLLPLSTDVSLPISVISIGMLTNPITNGSNTLLSLTLPIITSESILLRNSETIGYLTIILIANQLTSIFNNTDVTISANNDAFSTSSSSSSALDSFDMQILAAQYNNSQVDGYSFVFSPSGYSKDITKLTFPLVNGTFIQEVFSGTKSSGYVTNTKILNERVSLGYSKCSFQLVNWIAVITQPESIFLEPNTKLVKIMIITVFSVVGFVIVATYCLAGIAVKPIVKLQRGTELIMKGRVQQQQQQNDKDSLRGSVSDCQTPRGSSQRTITPVVISNDKLKHSSLRNHAHTNSHFYNYTINALQSLFRHNNSQDNSNGNVYRINSQPLETHNSKQEGEANNNSLLNNNESSTAAATKEIIDQDNDIILEKDDYNLPQNEETYSPILTSYRVPVRRRILKDELTTLTDTFNTMTHELDVYYSVLEDRVRERTKELEIAKVQAETANEAKTVFIANISHELRTPLNGILGMCSVALSNDNLDEELKENLKLIYKSGELLLHLLTELLTFSKNVLKKTTLEKRSFMLLSDILDPLNSIFAKIARDNEVQLQLILKPNASREALWFGDSHRILQIVMNLVSNALKFTPAEGKVKVTVEVLGATFLVETGSSVPKSPFDDNDQNISELVDVGHGFSIIKGSELVNDENPFNSLLDSGSKALGDNNSTTASHESTTGNTTSATAANSSLNAEEDTDITTTASSLSEIHIIRRLEKQIGSEENFQPVDGDLYLLKISVEDTGPGISEDLQHKIFEPFVQGDQTLSRQYGGTGLGLSIVKQLAKMMNGDVFLQSELGKGSKFDIFLEIGLIEKLTPNNNINNYNDIFNENSKKHLMRVAKWESEKNGNGTANESNDDARLPREKSYETHKSLRRNSQSTREKPVLMQSSTGTAKSTHNIPTIATIKEQKSKNNDTLDEGNEKTGSDVRILIAEDNKVNQEVIKRMLVLLKYSNLTLAADGVEALDTLMESKVEDDNSTNGGFGYDLVLMDVQMPRMDGLQSTAKMRENGYKGPVVALTAFADEGNIQNCLDAGMNGFVGKPLKKKELKKTLEKYLQTEKKPEDEK</sequence>
<dbReference type="PROSITE" id="PS50110">
    <property type="entry name" value="RESPONSE_REGULATORY"/>
    <property type="match status" value="1"/>
</dbReference>